<dbReference type="SMART" id="SM00796">
    <property type="entry name" value="AHS1"/>
    <property type="match status" value="1"/>
</dbReference>
<dbReference type="PANTHER" id="PTHR34698:SF2">
    <property type="entry name" value="5-OXOPROLINASE SUBUNIT B"/>
    <property type="match status" value="1"/>
</dbReference>
<evidence type="ECO:0000259" key="4">
    <source>
        <dbReference type="SMART" id="SM00796"/>
    </source>
</evidence>
<dbReference type="Gene3D" id="2.40.100.10">
    <property type="entry name" value="Cyclophilin-like"/>
    <property type="match status" value="1"/>
</dbReference>
<protein>
    <submittedName>
        <fullName evidence="5">5-oxoprolinase subunit PxpB</fullName>
        <ecNumber evidence="5">3.5.2.9</ecNumber>
    </submittedName>
</protein>
<proteinExistence type="predicted"/>
<keyword evidence="2 5" id="KW-0378">Hydrolase</keyword>
<dbReference type="EC" id="3.5.2.9" evidence="5"/>
<sequence length="236" mass="27556">MEISYYQTHSKLIEFIWPKEISVEILKDQMKVKEFLEKEYKEGIKEIRFGFNTLSLKLQFEITDKDCQDLLEEIKVLPNKIFEFKSKTWVIPVCYDIEFGKDLPNLSKTHGMEVEELIRLHSQPSYLLHFYGFLPGFMYLGGLNPRLYTPRKSNPDRFLPKGTVAIGGQQTGIYPMDSPGGWHAIGRSPIKLFDISKSPPSIAQIGDKIRFQEINKIEFRRIKDLSEKGLYQIHYD</sequence>
<reference evidence="5 6" key="1">
    <citation type="submission" date="2024-09" db="EMBL/GenBank/DDBJ databases">
        <authorList>
            <person name="Sun Q."/>
            <person name="Mori K."/>
        </authorList>
    </citation>
    <scope>NUCLEOTIDE SEQUENCE [LARGE SCALE GENOMIC DNA]</scope>
    <source>
        <strain evidence="5 6">CCM 7650</strain>
    </source>
</reference>
<dbReference type="Pfam" id="PF02682">
    <property type="entry name" value="CT_C_D"/>
    <property type="match status" value="1"/>
</dbReference>
<keyword evidence="3" id="KW-0067">ATP-binding</keyword>
<dbReference type="InterPro" id="IPR010016">
    <property type="entry name" value="PxpB"/>
</dbReference>
<gene>
    <name evidence="5" type="primary">pxpB</name>
    <name evidence="5" type="ORF">ACFFIP_09175</name>
</gene>
<name>A0ABV6FSL2_9BACT</name>
<evidence type="ECO:0000256" key="3">
    <source>
        <dbReference type="ARBA" id="ARBA00022840"/>
    </source>
</evidence>
<dbReference type="SUPFAM" id="SSF50891">
    <property type="entry name" value="Cyclophilin-like"/>
    <property type="match status" value="1"/>
</dbReference>
<evidence type="ECO:0000256" key="2">
    <source>
        <dbReference type="ARBA" id="ARBA00022801"/>
    </source>
</evidence>
<dbReference type="PANTHER" id="PTHR34698">
    <property type="entry name" value="5-OXOPROLINASE SUBUNIT B"/>
    <property type="match status" value="1"/>
</dbReference>
<dbReference type="GO" id="GO:0017168">
    <property type="term" value="F:5-oxoprolinase (ATP-hydrolyzing) activity"/>
    <property type="evidence" value="ECO:0007669"/>
    <property type="project" value="UniProtKB-EC"/>
</dbReference>
<dbReference type="NCBIfam" id="TIGR00370">
    <property type="entry name" value="5-oxoprolinase subunit PxpB"/>
    <property type="match status" value="1"/>
</dbReference>
<keyword evidence="6" id="KW-1185">Reference proteome</keyword>
<evidence type="ECO:0000313" key="6">
    <source>
        <dbReference type="Proteomes" id="UP001589797"/>
    </source>
</evidence>
<keyword evidence="1" id="KW-0547">Nucleotide-binding</keyword>
<comment type="caution">
    <text evidence="5">The sequence shown here is derived from an EMBL/GenBank/DDBJ whole genome shotgun (WGS) entry which is preliminary data.</text>
</comment>
<dbReference type="InterPro" id="IPR029000">
    <property type="entry name" value="Cyclophilin-like_dom_sf"/>
</dbReference>
<feature type="domain" description="Carboxyltransferase" evidence="4">
    <location>
        <begin position="1"/>
        <end position="203"/>
    </location>
</feature>
<accession>A0ABV6FSL2</accession>
<dbReference type="RefSeq" id="WP_382387306.1">
    <property type="nucleotide sequence ID" value="NZ_JBHLWI010000026.1"/>
</dbReference>
<dbReference type="EMBL" id="JBHLWI010000026">
    <property type="protein sequence ID" value="MFC0262852.1"/>
    <property type="molecule type" value="Genomic_DNA"/>
</dbReference>
<evidence type="ECO:0000256" key="1">
    <source>
        <dbReference type="ARBA" id="ARBA00022741"/>
    </source>
</evidence>
<evidence type="ECO:0000313" key="5">
    <source>
        <dbReference type="EMBL" id="MFC0262852.1"/>
    </source>
</evidence>
<dbReference type="InterPro" id="IPR003833">
    <property type="entry name" value="CT_C_D"/>
</dbReference>
<dbReference type="Proteomes" id="UP001589797">
    <property type="component" value="Unassembled WGS sequence"/>
</dbReference>
<organism evidence="5 6">
    <name type="scientific">Fontibacter flavus</name>
    <dbReference type="NCBI Taxonomy" id="654838"/>
    <lineage>
        <taxon>Bacteria</taxon>
        <taxon>Pseudomonadati</taxon>
        <taxon>Bacteroidota</taxon>
        <taxon>Cytophagia</taxon>
        <taxon>Cytophagales</taxon>
        <taxon>Cyclobacteriaceae</taxon>
        <taxon>Fontibacter</taxon>
    </lineage>
</organism>